<sequence length="734" mass="78989">MAERSFVEEVKKLRLGAGEVFSGEGILAVTKALLESGVAYVAGYQGAPISHLMDVLADAQDILSEHGIRFENSASEATAAATLAASVNYPLRGAVTFKATVGTNVASDALANLASGGVLGGALIIVGEDYGEGSSIMQERSHAFAMKSQMWLLDPRPNLPCIVQAVKDGFDLSEASSTPVMLQMRIRSCHVHGQFVSSANRRPAFTVKDALENPARDLSRIVLPPASFLHEKEKVEQRWPAAIEFIRARQLNEFFAEDAADVGIALQGGTYNTLIRALEQLGLADVFGESKIPLYVMNVAYPLVDAEFDRFCQGKRAILVLEEGQPNFVEQNVANILRQLGLSTQLHGKDLLPMAGEYNTATVLAGVRKFLERYQIIEAQPAPAPAASTPRVIPIANGNAPASSAEPKITEAKLPTLDQSVHARPPGFCTGCPERPIFTAMKLVERELGAHHISADIGCHLFSILPPFNLGNTTMGYGLGGAGAAALNAPAGKRAISVMGDGGFWHNGLTSGVANAVFNQSDNLTIIIDNNYTSATGGQDIPSSRAVNATRSTGHEIETAVKGVGVKWVRTIKRTYDLKRMTSTLREALTTTEKGPKVLVAQSECMLNLQRREKPKVRKAVAAGQRVVRERFGVDPETCTGDHSCIRLSGCPSLSIKSNPDPLRRDPVATVVDSCVGCGLCGEVSHAAVLCPSFFRAEIITNPSRMDKLRQRVRTVVIGWLQARDARRRARYAF</sequence>
<accession>A0AAE4G8T3</accession>
<dbReference type="Gene3D" id="3.40.50.970">
    <property type="match status" value="2"/>
</dbReference>
<comment type="caution">
    <text evidence="3">The sequence shown here is derived from an EMBL/GenBank/DDBJ whole genome shotgun (WGS) entry which is preliminary data.</text>
</comment>
<dbReference type="CDD" id="cd02008">
    <property type="entry name" value="TPP_IOR_alpha"/>
    <property type="match status" value="1"/>
</dbReference>
<organism evidence="3">
    <name type="scientific">Herbaspirillum huttiense subsp. nephrolepidis</name>
    <dbReference type="NCBI Taxonomy" id="3075126"/>
    <lineage>
        <taxon>Bacteria</taxon>
        <taxon>Pseudomonadati</taxon>
        <taxon>Pseudomonadota</taxon>
        <taxon>Betaproteobacteria</taxon>
        <taxon>Burkholderiales</taxon>
        <taxon>Oxalobacteraceae</taxon>
        <taxon>Herbaspirillum</taxon>
    </lineage>
</organism>
<dbReference type="Pfam" id="PF02775">
    <property type="entry name" value="TPP_enzyme_C"/>
    <property type="match status" value="1"/>
</dbReference>
<dbReference type="GO" id="GO:0046872">
    <property type="term" value="F:metal ion binding"/>
    <property type="evidence" value="ECO:0007669"/>
    <property type="project" value="UniProtKB-KW"/>
</dbReference>
<dbReference type="PROSITE" id="PS51379">
    <property type="entry name" value="4FE4S_FER_2"/>
    <property type="match status" value="1"/>
</dbReference>
<dbReference type="InterPro" id="IPR029061">
    <property type="entry name" value="THDP-binding"/>
</dbReference>
<dbReference type="RefSeq" id="WP_310836864.1">
    <property type="nucleotide sequence ID" value="NZ_JAVLSM010000004.1"/>
</dbReference>
<dbReference type="GO" id="GO:0044281">
    <property type="term" value="P:small molecule metabolic process"/>
    <property type="evidence" value="ECO:0007669"/>
    <property type="project" value="UniProtKB-ARBA"/>
</dbReference>
<evidence type="ECO:0000259" key="2">
    <source>
        <dbReference type="PROSITE" id="PS51379"/>
    </source>
</evidence>
<dbReference type="AlphaFoldDB" id="A0AAE4G8T3"/>
<keyword evidence="1" id="KW-0479">Metal-binding</keyword>
<dbReference type="InterPro" id="IPR011766">
    <property type="entry name" value="TPP_enzyme_TPP-bd"/>
</dbReference>
<dbReference type="SUPFAM" id="SSF52518">
    <property type="entry name" value="Thiamin diphosphate-binding fold (THDP-binding)"/>
    <property type="match status" value="2"/>
</dbReference>
<name>A0AAE4G8T3_9BURK</name>
<dbReference type="GO" id="GO:0003824">
    <property type="term" value="F:catalytic activity"/>
    <property type="evidence" value="ECO:0007669"/>
    <property type="project" value="InterPro"/>
</dbReference>
<dbReference type="GO" id="GO:0030976">
    <property type="term" value="F:thiamine pyrophosphate binding"/>
    <property type="evidence" value="ECO:0007669"/>
    <property type="project" value="InterPro"/>
</dbReference>
<dbReference type="InterPro" id="IPR045025">
    <property type="entry name" value="HACL1-like"/>
</dbReference>
<dbReference type="InterPro" id="IPR017896">
    <property type="entry name" value="4Fe4S_Fe-S-bd"/>
</dbReference>
<evidence type="ECO:0000313" key="3">
    <source>
        <dbReference type="EMBL" id="MDT0336783.1"/>
    </source>
</evidence>
<dbReference type="EMBL" id="JAVRAA010000003">
    <property type="protein sequence ID" value="MDT0336783.1"/>
    <property type="molecule type" value="Genomic_DNA"/>
</dbReference>
<feature type="domain" description="4Fe-4S ferredoxin-type" evidence="2">
    <location>
        <begin position="630"/>
        <end position="661"/>
    </location>
</feature>
<dbReference type="PANTHER" id="PTHR43710:SF5">
    <property type="entry name" value="INDOLEPYRUVATE FERREDOXIN OXIDOREDUCTASE ALPHA SUBUNIT"/>
    <property type="match status" value="1"/>
</dbReference>
<proteinExistence type="predicted"/>
<reference evidence="3" key="1">
    <citation type="submission" date="2023-02" db="EMBL/GenBank/DDBJ databases">
        <title>Description of Herbaspirillum huttiense subsp. nephrolepsisexaltata and Herbaspirillum huttiense subsp. lycopersicon.</title>
        <authorList>
            <person name="Poudel M."/>
            <person name="Sharma A."/>
            <person name="Goss E."/>
            <person name="Tapia J.H."/>
            <person name="Harmon C.M."/>
            <person name="Jones J.B."/>
        </authorList>
    </citation>
    <scope>NUCLEOTIDE SEQUENCE</scope>
    <source>
        <strain evidence="3">NC40101</strain>
    </source>
</reference>
<gene>
    <name evidence="3" type="ORF">RJN63_08090</name>
</gene>
<protein>
    <submittedName>
        <fullName evidence="3">Indolepyruvate ferredoxin oxidoreductase subunit alpha</fullName>
    </submittedName>
</protein>
<dbReference type="PANTHER" id="PTHR43710">
    <property type="entry name" value="2-HYDROXYACYL-COA LYASE"/>
    <property type="match status" value="1"/>
</dbReference>
<evidence type="ECO:0000256" key="1">
    <source>
        <dbReference type="ARBA" id="ARBA00022723"/>
    </source>
</evidence>